<protein>
    <submittedName>
        <fullName evidence="1">Uncharacterized protein</fullName>
    </submittedName>
</protein>
<gene>
    <name evidence="1" type="ORF">H6G03_28440</name>
</gene>
<organism evidence="1 2">
    <name type="scientific">Aerosakkonema funiforme FACHB-1375</name>
    <dbReference type="NCBI Taxonomy" id="2949571"/>
    <lineage>
        <taxon>Bacteria</taxon>
        <taxon>Bacillati</taxon>
        <taxon>Cyanobacteriota</taxon>
        <taxon>Cyanophyceae</taxon>
        <taxon>Oscillatoriophycideae</taxon>
        <taxon>Aerosakkonematales</taxon>
        <taxon>Aerosakkonemataceae</taxon>
        <taxon>Aerosakkonema</taxon>
    </lineage>
</organism>
<proteinExistence type="predicted"/>
<keyword evidence="2" id="KW-1185">Reference proteome</keyword>
<reference evidence="1" key="1">
    <citation type="journal article" date="2015" name="ISME J.">
        <title>Draft Genome Sequence of Streptomyces incarnatus NRRL8089, which Produces the Nucleoside Antibiotic Sinefungin.</title>
        <authorList>
            <person name="Oshima K."/>
            <person name="Hattori M."/>
            <person name="Shimizu H."/>
            <person name="Fukuda K."/>
            <person name="Nemoto M."/>
            <person name="Inagaki K."/>
            <person name="Tamura T."/>
        </authorList>
    </citation>
    <scope>NUCLEOTIDE SEQUENCE</scope>
    <source>
        <strain evidence="1">FACHB-1375</strain>
    </source>
</reference>
<evidence type="ECO:0000313" key="1">
    <source>
        <dbReference type="EMBL" id="MBD2184955.1"/>
    </source>
</evidence>
<dbReference type="EMBL" id="JACJPW010000101">
    <property type="protein sequence ID" value="MBD2184955.1"/>
    <property type="molecule type" value="Genomic_DNA"/>
</dbReference>
<name>A0A926ZJF2_9CYAN</name>
<sequence length="198" mass="22300">MFQLINVPMKASYVSLFFVFLWTVPFVLKDTTLAQNLDSVQPIYLTSFRGCRKTVGVSGAAWFRSQREISIGRRLYRTVANINSPQQLGRNKPLAVICKIAEPGEPPRFSQLQLSLGFNDEQRRTTGGSIRVSVYSNGNFKESKIIIFGTPTNWVVDIQGTEDLGLEFDCLNPTDGTYWGDKPSNICPTLYFLDDTIQ</sequence>
<evidence type="ECO:0000313" key="2">
    <source>
        <dbReference type="Proteomes" id="UP000641646"/>
    </source>
</evidence>
<comment type="caution">
    <text evidence="1">The sequence shown here is derived from an EMBL/GenBank/DDBJ whole genome shotgun (WGS) entry which is preliminary data.</text>
</comment>
<dbReference type="AlphaFoldDB" id="A0A926ZJF2"/>
<reference evidence="1" key="2">
    <citation type="submission" date="2020-08" db="EMBL/GenBank/DDBJ databases">
        <authorList>
            <person name="Chen M."/>
            <person name="Teng W."/>
            <person name="Zhao L."/>
            <person name="Hu C."/>
            <person name="Zhou Y."/>
            <person name="Han B."/>
            <person name="Song L."/>
            <person name="Shu W."/>
        </authorList>
    </citation>
    <scope>NUCLEOTIDE SEQUENCE</scope>
    <source>
        <strain evidence="1">FACHB-1375</strain>
    </source>
</reference>
<dbReference type="Proteomes" id="UP000641646">
    <property type="component" value="Unassembled WGS sequence"/>
</dbReference>
<accession>A0A926ZJF2</accession>